<keyword evidence="2" id="KW-1185">Reference proteome</keyword>
<gene>
    <name evidence="1" type="ORF">I4F81_001233</name>
</gene>
<organism evidence="1 2">
    <name type="scientific">Pyropia yezoensis</name>
    <name type="common">Susabi-nori</name>
    <name type="synonym">Porphyra yezoensis</name>
    <dbReference type="NCBI Taxonomy" id="2788"/>
    <lineage>
        <taxon>Eukaryota</taxon>
        <taxon>Rhodophyta</taxon>
        <taxon>Bangiophyceae</taxon>
        <taxon>Bangiales</taxon>
        <taxon>Bangiaceae</taxon>
        <taxon>Pyropia</taxon>
    </lineage>
</organism>
<comment type="caution">
    <text evidence="1">The sequence shown here is derived from an EMBL/GenBank/DDBJ whole genome shotgun (WGS) entry which is preliminary data.</text>
</comment>
<name>A0ACC3BL47_PYRYE</name>
<evidence type="ECO:0000313" key="1">
    <source>
        <dbReference type="EMBL" id="KAK1858632.1"/>
    </source>
</evidence>
<dbReference type="EMBL" id="CM020618">
    <property type="protein sequence ID" value="KAK1858632.1"/>
    <property type="molecule type" value="Genomic_DNA"/>
</dbReference>
<proteinExistence type="predicted"/>
<evidence type="ECO:0000313" key="2">
    <source>
        <dbReference type="Proteomes" id="UP000798662"/>
    </source>
</evidence>
<accession>A0ACC3BL47</accession>
<dbReference type="Proteomes" id="UP000798662">
    <property type="component" value="Chromosome 1"/>
</dbReference>
<reference evidence="1" key="1">
    <citation type="submission" date="2019-11" db="EMBL/GenBank/DDBJ databases">
        <title>Nori genome reveals adaptations in red seaweeds to the harsh intertidal environment.</title>
        <authorList>
            <person name="Wang D."/>
            <person name="Mao Y."/>
        </authorList>
    </citation>
    <scope>NUCLEOTIDE SEQUENCE</scope>
    <source>
        <tissue evidence="1">Gametophyte</tissue>
    </source>
</reference>
<protein>
    <submittedName>
        <fullName evidence="1">Uncharacterized protein</fullName>
    </submittedName>
</protein>
<sequence length="2338" mass="240620">MLLDATLLGLADAVAPGGVLPDSVLTIQAIPIDTQANLLVGTHILCRMLSGMPPADAYALVGPLESDVLWLSTVAAYQWNLPIVSSTATALALNAVDESELWPVNASSSSGKPTSYLFHTVPRDDFRVNAVLDLVIRMKRKRDAARARRPWSVYKEERIGVLFSEDQFGQSGMYALFRRLASAIATSPTGDLQGSTIPLRIVRKLPMPVSGDAGLQLRDLLAADVRIIVVWSNFLVPGAAAKLLSEADALGMLGVGYQWIAAASGQSLIGPDSGVDASLARKAVGMLTVEPTVPAGRLGSAPALSVFSRLAAAGRASDPPDEARAATIDSFAPYALYAYDAASALARAAAAVMESGGFPNDGDSSRFAKEACHWGAPWSGGEAFHRALSAVAFSGLSGDFNFSVPYVARGASYVVQNLQLAPRAAAATPVVASSATPGATVTPNAAGAADGASSAGAAAGLRWVDLLRYDLPSVQLSPSDSEGDDAAARDLALSSRAGVWTRMRVGGRAGAAPIGQVFPGLRRLYPSDRPVIRSRKLKVLTQHAPPFVIHKVFPDGTESFSGLSLEMWNRVAEALLVDYELASIPATSPSNSMVDAVVNGTVDLALSWTTITAERMRRVSFSQPYYYLGLRFLVRADSVKVELSSLARPFSSALWLLVAASVIVFAVLLHWFEGDNSEDADFRDAASLPSAFVNAIYHAGLTLVQDREYAPVTVEGRVITFGFVFFALIIVSSYAAELFSFLTFSKTELVVSSLADLQNNKVPLSRVGIETGGSVQSYIEEEILGCFPNCPRPPKAYATCVSSRDCYDKLQRKEVQVVVNDAPVLEYAAQTDCTVRVVGEPFYDQGYGIMQRSDPDLLLVDDISNAILRLQEDGYLQQLDTRWFGRSACPSATSEDDDRLGVGSLSSIFIFMGVVFLLAATLHVLDKYFPPFRRALAYLRVHPRPRGRGRVTKLLDKAGHLNEDVFESSSELGSSVVEHVRGPRGAHRPPSVDGDGSQNHAGGGDGVQLITSPGESFDIGGGSSSSGFGRTQLSPAFAAGEGMVSTPGSRRRNLMSRFHLRRGRSTASTGTSVKAGSAAAGPSRGSSATGRSPMGSMPPLPVSENVFMPPLPAPTAAFMPSLSVTAAAPPLLAPVHVEEQPSLAASTFGSVVELARLRAAAAAMDDEAEGPAPATAATGERDTAATAGGSGQDVPLVKGTEMAFFGPQLSPMVKAVKFSLKQIDAMSKGSYTFVCCARSERGKLALLHVTDAPPGSTGRVNDNAAQAMKRLFEAVSTNNPPVERDRLPSSAGTEPAVAGPLSVSASARSSGTKDTGSVTAAPPAVNRSATTLGRSADRNARSRPASLDGGVSFHGVGIAAELPCLPPDIGVPELVEGGFDFEADVPGDRRVQRTQQDARASAVLAHRERLDALTARQKAEVPIGDDIVASVRLKLCCGKSRRLLLADLFVFYELLAHYCKQHLNLTQVVYQHLAPVATLGISVKLVVSQMSPSRRPRPSVVSLKMVSRSKLRVPVGFSLICYMVHLEDKFFQFVLDQVAAGHRVPTKRRTGDRERRSQGSKSPINGSDNEEAGARGDAADASLPASRPHGVGGGAAGSGDGPAGDIGGAAEEGGSTAGDGGGAVAEGGGTPGVGGGAAGASGDAAGAGASAAGGSGGASGVGASPAGGGGGTARESVRPAGVDSGSAEDGRGEAGASGGLPVDGGGAARAICGAAGADGGLAGDGGGGRGAGGRLSGDSQGLDGAGGGQPGDGGDAAGAGGDLSVDGPGFAIAGRSAAGDDSSLAGTGGGHRGDGGGLDAGGGRGGDGSGAAGAGGGLAGDGDGLGRDGSGAAKDGGGPARPGPPGLRHQLPRHADHGDSGHPSATAAAGQARQLPQRGAVGASRLQNIGRGLGGRALPLDPSRSGAPPSPQVAGGRGERPPTPHVGGTGTPQVPRLAADRGGLPPPAVVRLGGAHLSRQAAAGRGAQQPPRMSEGTAPLPPPQSLAGDVGRLPPLSGDRGSTARGFSPASASGVHPPAPPRGPHHDQSLPVPGAGHNAGVGDRRCRVGDALPGVNGTVPRAEGDTDVGGAIARTRTSRGQLSAGNDRAGGAHHAAPRVPVYQNPCFVHLLAQAAPVTSPSFPGRAADARTPDGGVFCCPPVQELLYNGRVVARGVVDSECALVPDAQLPSRFSAVMLRSLSENAAEVPCWSWGNNTLAESFLGVISVHTLVWQTRMTGPRVVLWDGPPGRDAQKLGSAGVLKLAPPCSSLKGLSALVEEHMPALVIHDVEVSEGCLNKDYQALELLYYTDAYEYLLWPHFNSKGMYHPRTMRFLCMDAKGAHRRLSALWNARFLSAM</sequence>